<dbReference type="InterPro" id="IPR016181">
    <property type="entry name" value="Acyl_CoA_acyltransferase"/>
</dbReference>
<dbReference type="Pfam" id="PF00583">
    <property type="entry name" value="Acetyltransf_1"/>
    <property type="match status" value="2"/>
</dbReference>
<dbReference type="PANTHER" id="PTHR43072">
    <property type="entry name" value="N-ACETYLTRANSFERASE"/>
    <property type="match status" value="1"/>
</dbReference>
<dbReference type="OrthoDB" id="2861902at2"/>
<keyword evidence="2" id="KW-0808">Transferase</keyword>
<dbReference type="PANTHER" id="PTHR43072:SF60">
    <property type="entry name" value="L-2,4-DIAMINOBUTYRIC ACID ACETYLTRANSFERASE"/>
    <property type="match status" value="1"/>
</dbReference>
<reference evidence="3" key="1">
    <citation type="submission" date="2018-12" db="EMBL/GenBank/DDBJ databases">
        <title>Genome sequence of Peanibacillus sp.</title>
        <authorList>
            <person name="Subramani G."/>
            <person name="Srinivasan S."/>
            <person name="Kim M.K."/>
        </authorList>
    </citation>
    <scope>NUCLEOTIDE SEQUENCE [LARGE SCALE GENOMIC DNA]</scope>
    <source>
        <strain evidence="3">18JY67-1</strain>
    </source>
</reference>
<sequence length="323" mass="36819">METKVSYVPFSEDRLEALCELWNGCIGKSFPMQAQLMLQNSFRDPGCFEAGSWIAVEPRTDKVLGFIRTKLHSSEDRGFIQVLLVSNSHRCRGIGSKLIEIAEQAFRRAGISRIYLGNDLHYRYFPGIPVDLTGVAAWFERRGYDKKELSHDLLRTYSEAEVMKCELPQFGGVQFRPLADGEQEELLVFLRRSFPGAWAEQTADYFARGGSGREFAVLVKEDDGRIIGFCRINDSTSPILAQNIYWSELFEQPLGGVGPLGIDEAYRRYGYGLAIVQAGVCLLLQRGVRHIVIDTTPFIDFYGKLDYEIWKSYDRFEKRLCES</sequence>
<evidence type="ECO:0000313" key="3">
    <source>
        <dbReference type="Proteomes" id="UP000272528"/>
    </source>
</evidence>
<dbReference type="GO" id="GO:0016747">
    <property type="term" value="F:acyltransferase activity, transferring groups other than amino-acyl groups"/>
    <property type="evidence" value="ECO:0007669"/>
    <property type="project" value="InterPro"/>
</dbReference>
<dbReference type="CDD" id="cd04301">
    <property type="entry name" value="NAT_SF"/>
    <property type="match status" value="2"/>
</dbReference>
<dbReference type="RefSeq" id="WP_126018070.1">
    <property type="nucleotide sequence ID" value="NZ_CP034437.1"/>
</dbReference>
<dbReference type="SUPFAM" id="SSF55729">
    <property type="entry name" value="Acyl-CoA N-acyltransferases (Nat)"/>
    <property type="match status" value="2"/>
</dbReference>
<organism evidence="2 3">
    <name type="scientific">Paenibacillus albus</name>
    <dbReference type="NCBI Taxonomy" id="2495582"/>
    <lineage>
        <taxon>Bacteria</taxon>
        <taxon>Bacillati</taxon>
        <taxon>Bacillota</taxon>
        <taxon>Bacilli</taxon>
        <taxon>Bacillales</taxon>
        <taxon>Paenibacillaceae</taxon>
        <taxon>Paenibacillus</taxon>
    </lineage>
</organism>
<proteinExistence type="predicted"/>
<evidence type="ECO:0000259" key="1">
    <source>
        <dbReference type="PROSITE" id="PS51186"/>
    </source>
</evidence>
<dbReference type="KEGG" id="palb:EJC50_23860"/>
<keyword evidence="3" id="KW-1185">Reference proteome</keyword>
<feature type="domain" description="N-acetyltransferase" evidence="1">
    <location>
        <begin position="5"/>
        <end position="168"/>
    </location>
</feature>
<dbReference type="Proteomes" id="UP000272528">
    <property type="component" value="Chromosome"/>
</dbReference>
<evidence type="ECO:0000313" key="2">
    <source>
        <dbReference type="EMBL" id="AZN42382.1"/>
    </source>
</evidence>
<dbReference type="Gene3D" id="3.40.630.30">
    <property type="match status" value="2"/>
</dbReference>
<gene>
    <name evidence="2" type="ORF">EJC50_23860</name>
</gene>
<name>A0A3Q8X866_9BACL</name>
<protein>
    <submittedName>
        <fullName evidence="2">GNAT family N-acetyltransferase</fullName>
    </submittedName>
</protein>
<dbReference type="EMBL" id="CP034437">
    <property type="protein sequence ID" value="AZN42382.1"/>
    <property type="molecule type" value="Genomic_DNA"/>
</dbReference>
<accession>A0A3Q8X866</accession>
<feature type="domain" description="N-acetyltransferase" evidence="1">
    <location>
        <begin position="173"/>
        <end position="321"/>
    </location>
</feature>
<dbReference type="InterPro" id="IPR000182">
    <property type="entry name" value="GNAT_dom"/>
</dbReference>
<dbReference type="PROSITE" id="PS51186">
    <property type="entry name" value="GNAT"/>
    <property type="match status" value="2"/>
</dbReference>
<dbReference type="AlphaFoldDB" id="A0A3Q8X866"/>